<evidence type="ECO:0008006" key="4">
    <source>
        <dbReference type="Google" id="ProtNLM"/>
    </source>
</evidence>
<gene>
    <name evidence="2" type="ORF">JEQ17_46755</name>
</gene>
<dbReference type="Proteomes" id="UP000595636">
    <property type="component" value="Chromosome"/>
</dbReference>
<dbReference type="KEGG" id="slf:JEQ17_46755"/>
<dbReference type="AlphaFoldDB" id="A0A7T7RHW4"/>
<reference evidence="2 3" key="1">
    <citation type="submission" date="2020-12" db="EMBL/GenBank/DDBJ databases">
        <title>A novel species.</title>
        <authorList>
            <person name="Li K."/>
        </authorList>
    </citation>
    <scope>NUCLEOTIDE SEQUENCE [LARGE SCALE GENOMIC DNA]</scope>
    <source>
        <strain evidence="2 3">ZYC-3</strain>
    </source>
</reference>
<organism evidence="2 3">
    <name type="scientific">Streptomyces liliifuscus</name>
    <dbReference type="NCBI Taxonomy" id="2797636"/>
    <lineage>
        <taxon>Bacteria</taxon>
        <taxon>Bacillati</taxon>
        <taxon>Actinomycetota</taxon>
        <taxon>Actinomycetes</taxon>
        <taxon>Kitasatosporales</taxon>
        <taxon>Streptomycetaceae</taxon>
        <taxon>Streptomyces</taxon>
    </lineage>
</organism>
<proteinExistence type="predicted"/>
<evidence type="ECO:0000256" key="1">
    <source>
        <dbReference type="SAM" id="MobiDB-lite"/>
    </source>
</evidence>
<keyword evidence="3" id="KW-1185">Reference proteome</keyword>
<name>A0A7T7RHW4_9ACTN</name>
<evidence type="ECO:0000313" key="2">
    <source>
        <dbReference type="EMBL" id="QQM47293.1"/>
    </source>
</evidence>
<feature type="compositionally biased region" description="Low complexity" evidence="1">
    <location>
        <begin position="89"/>
        <end position="108"/>
    </location>
</feature>
<dbReference type="EMBL" id="CP066831">
    <property type="protein sequence ID" value="QQM47293.1"/>
    <property type="molecule type" value="Genomic_DNA"/>
</dbReference>
<protein>
    <recommendedName>
        <fullName evidence="4">Knr4/Smi1-like domain-containing protein</fullName>
    </recommendedName>
</protein>
<evidence type="ECO:0000313" key="3">
    <source>
        <dbReference type="Proteomes" id="UP000595636"/>
    </source>
</evidence>
<feature type="region of interest" description="Disordered" evidence="1">
    <location>
        <begin position="89"/>
        <end position="124"/>
    </location>
</feature>
<sequence length="329" mass="35115">MDVEISPFLRDTATQFGTGVAYALKVLAGQLADDPDMGRPSELPGILTVTVDGDLFEDCPALAIGYIREPDRIEIRYVNPISFAESAESAESAGSAESGELVAGAQGREQQEEEQRDDPATDAVTVREVADAWQRITGWLQRNAPDSYAALRGGAGPTAIAALEGDLGVRIPVELHVLWLLAAGDDGASGGGCLPGNWALMTLDAVAAAYRLKMDSQAHQDTFDTDRPADERITVWKATWIPVVALGPADATSGLYLDAATGYLGRWSRYNEAPGEELDTLVTYLEEAADMLEAPALATRDKPGLIGGALVWGSSIDPAQEDRWQPWDG</sequence>
<accession>A0A7T7RHW4</accession>